<sequence>MERYLIKFQKIGNIKFLSHLDTLRTLHRAFKRANLPISYSKGFNPHPAISVASPLSVGIESFAEYADIELNDYVEKDEIINKLNQQLPDGFNIVNAIHIKKKAPAAMAAIYAAEYRLIFSQEIKLETLIEEIINSQEIQMMKRSKSGERLVNVRPFIYNLELIDINDKKVLKALLQNSNQGSLNPDLLIEVIKQKVNKDIGYVKIIRTEMYANNNELVDFISYFSKAEV</sequence>
<evidence type="ECO:0000259" key="1">
    <source>
        <dbReference type="Pfam" id="PF10105"/>
    </source>
</evidence>
<gene>
    <name evidence="2" type="ORF">ABG79_00321</name>
</gene>
<reference evidence="2 3" key="1">
    <citation type="submission" date="2015-09" db="EMBL/GenBank/DDBJ databases">
        <title>Draft genome sequence of a Caloramator mitchellensis, a moderate thermophile from the Great Artesian Basin of Australia.</title>
        <authorList>
            <person name="Patel B.K."/>
        </authorList>
    </citation>
    <scope>NUCLEOTIDE SEQUENCE [LARGE SCALE GENOMIC DNA]</scope>
    <source>
        <strain evidence="2 3">VF08</strain>
    </source>
</reference>
<feature type="domain" description="DUF2344" evidence="1">
    <location>
        <begin position="3"/>
        <end position="185"/>
    </location>
</feature>
<accession>A0A0R3JX82</accession>
<dbReference type="Pfam" id="PF10105">
    <property type="entry name" value="DUF2344"/>
    <property type="match status" value="1"/>
</dbReference>
<evidence type="ECO:0000313" key="2">
    <source>
        <dbReference type="EMBL" id="KRQ88151.1"/>
    </source>
</evidence>
<dbReference type="STRING" id="908809.ABG79_00321"/>
<keyword evidence="3" id="KW-1185">Reference proteome</keyword>
<evidence type="ECO:0000313" key="3">
    <source>
        <dbReference type="Proteomes" id="UP000052015"/>
    </source>
</evidence>
<name>A0A0R3JX82_CALMK</name>
<dbReference type="EMBL" id="LKHP01000001">
    <property type="protein sequence ID" value="KRQ88151.1"/>
    <property type="molecule type" value="Genomic_DNA"/>
</dbReference>
<dbReference type="Proteomes" id="UP000052015">
    <property type="component" value="Unassembled WGS sequence"/>
</dbReference>
<dbReference type="OrthoDB" id="9780488at2"/>
<protein>
    <recommendedName>
        <fullName evidence="1">DUF2344 domain-containing protein</fullName>
    </recommendedName>
</protein>
<dbReference type="InterPro" id="IPR018768">
    <property type="entry name" value="DUF2344"/>
</dbReference>
<proteinExistence type="predicted"/>
<dbReference type="AlphaFoldDB" id="A0A0R3JX82"/>
<organism evidence="2 3">
    <name type="scientific">Caloramator mitchellensis</name>
    <dbReference type="NCBI Taxonomy" id="908809"/>
    <lineage>
        <taxon>Bacteria</taxon>
        <taxon>Bacillati</taxon>
        <taxon>Bacillota</taxon>
        <taxon>Clostridia</taxon>
        <taxon>Eubacteriales</taxon>
        <taxon>Clostridiaceae</taxon>
        <taxon>Caloramator</taxon>
    </lineage>
</organism>
<comment type="caution">
    <text evidence="2">The sequence shown here is derived from an EMBL/GenBank/DDBJ whole genome shotgun (WGS) entry which is preliminary data.</text>
</comment>
<dbReference type="RefSeq" id="WP_057976420.1">
    <property type="nucleotide sequence ID" value="NZ_LKHP01000001.1"/>
</dbReference>
<dbReference type="NCBIfam" id="TIGR03936">
    <property type="entry name" value="sam_1_link_chp"/>
    <property type="match status" value="1"/>
</dbReference>